<dbReference type="PANTHER" id="PTHR37422">
    <property type="entry name" value="TEICHURONIC ACID BIOSYNTHESIS PROTEIN TUAE"/>
    <property type="match status" value="1"/>
</dbReference>
<feature type="transmembrane region" description="Helical" evidence="5">
    <location>
        <begin position="204"/>
        <end position="219"/>
    </location>
</feature>
<accession>A0A419F284</accession>
<evidence type="ECO:0000256" key="5">
    <source>
        <dbReference type="SAM" id="Phobius"/>
    </source>
</evidence>
<evidence type="ECO:0000259" key="6">
    <source>
        <dbReference type="Pfam" id="PF04932"/>
    </source>
</evidence>
<dbReference type="AlphaFoldDB" id="A0A419F284"/>
<comment type="subcellular location">
    <subcellularLocation>
        <location evidence="1">Membrane</location>
        <topology evidence="1">Multi-pass membrane protein</topology>
    </subcellularLocation>
</comment>
<keyword evidence="2 5" id="KW-0812">Transmembrane</keyword>
<dbReference type="InterPro" id="IPR051533">
    <property type="entry name" value="WaaL-like"/>
</dbReference>
<feature type="transmembrane region" description="Helical" evidence="5">
    <location>
        <begin position="112"/>
        <end position="133"/>
    </location>
</feature>
<feature type="transmembrane region" description="Helical" evidence="5">
    <location>
        <begin position="58"/>
        <end position="76"/>
    </location>
</feature>
<proteinExistence type="predicted"/>
<comment type="caution">
    <text evidence="7">The sequence shown here is derived from an EMBL/GenBank/DDBJ whole genome shotgun (WGS) entry which is preliminary data.</text>
</comment>
<sequence length="432" mass="48676">MLFFLTCFYMVVFYSQPGGRIPALGVIRFEFVLGAAILVALVFLRSHLVFANERMNRAAMVFGGALCLSFIGAMQTHTVTDAYPVFIELLKSFCIYLMIIGTVDSKEQLEKFIWVYVFCMLILIGEPFLLSLQGQNFKPGEGGILRLYGVGQFAHPNGLGIHAVTTLVLIYYLFWHYRSVIIKAFLVSFGLVCLRVIMLTGSRSAYLGLIILVVYFFLYSKKKLRFVIACFLLVTVLNTFVPSVYRERFRSLKEVTTVVQADARQPTSIGGRWALVRDAWNVFLEHPIFGCGIDSFWRISHEDKEFGTTGQTHNLLMQILAETGIVGLAAFVFLTTTIWRTLKHSRAILASLHKEDGHIYMLMNAFMVFLLTQLTIGMVAQHSLYSYVWWVISGIAVVSLRITTEQETTLLCLEPSGNAHAPQPVLTSNHGI</sequence>
<evidence type="ECO:0000256" key="2">
    <source>
        <dbReference type="ARBA" id="ARBA00022692"/>
    </source>
</evidence>
<feature type="transmembrane region" description="Helical" evidence="5">
    <location>
        <begin position="153"/>
        <end position="173"/>
    </location>
</feature>
<evidence type="ECO:0000313" key="7">
    <source>
        <dbReference type="EMBL" id="RJP72334.1"/>
    </source>
</evidence>
<feature type="transmembrane region" description="Helical" evidence="5">
    <location>
        <begin position="315"/>
        <end position="339"/>
    </location>
</feature>
<keyword evidence="4 5" id="KW-0472">Membrane</keyword>
<evidence type="ECO:0000256" key="4">
    <source>
        <dbReference type="ARBA" id="ARBA00023136"/>
    </source>
</evidence>
<evidence type="ECO:0000256" key="3">
    <source>
        <dbReference type="ARBA" id="ARBA00022989"/>
    </source>
</evidence>
<evidence type="ECO:0000313" key="8">
    <source>
        <dbReference type="Proteomes" id="UP000285961"/>
    </source>
</evidence>
<dbReference type="EMBL" id="QZKI01000046">
    <property type="protein sequence ID" value="RJP72334.1"/>
    <property type="molecule type" value="Genomic_DNA"/>
</dbReference>
<feature type="transmembrane region" description="Helical" evidence="5">
    <location>
        <begin position="359"/>
        <end position="381"/>
    </location>
</feature>
<dbReference type="PANTHER" id="PTHR37422:SF21">
    <property type="entry name" value="EXOQ-LIKE PROTEIN"/>
    <property type="match status" value="1"/>
</dbReference>
<evidence type="ECO:0000256" key="1">
    <source>
        <dbReference type="ARBA" id="ARBA00004141"/>
    </source>
</evidence>
<reference evidence="7 8" key="1">
    <citation type="journal article" date="2017" name="ISME J.">
        <title>Energy and carbon metabolisms in a deep terrestrial subsurface fluid microbial community.</title>
        <authorList>
            <person name="Momper L."/>
            <person name="Jungbluth S.P."/>
            <person name="Lee M.D."/>
            <person name="Amend J.P."/>
        </authorList>
    </citation>
    <scope>NUCLEOTIDE SEQUENCE [LARGE SCALE GENOMIC DNA]</scope>
    <source>
        <strain evidence="7">SURF_17</strain>
    </source>
</reference>
<protein>
    <submittedName>
        <fullName evidence="7">O-antigen ligase family protein</fullName>
    </submittedName>
</protein>
<organism evidence="7 8">
    <name type="scientific">Candidatus Abyssobacteria bacterium SURF_17</name>
    <dbReference type="NCBI Taxonomy" id="2093361"/>
    <lineage>
        <taxon>Bacteria</taxon>
        <taxon>Pseudomonadati</taxon>
        <taxon>Candidatus Hydrogenedentota</taxon>
        <taxon>Candidatus Abyssobacteria</taxon>
    </lineage>
</organism>
<feature type="transmembrane region" description="Helical" evidence="5">
    <location>
        <begin position="387"/>
        <end position="404"/>
    </location>
</feature>
<dbReference type="Pfam" id="PF04932">
    <property type="entry name" value="Wzy_C"/>
    <property type="match status" value="1"/>
</dbReference>
<keyword evidence="3 5" id="KW-1133">Transmembrane helix</keyword>
<dbReference type="Proteomes" id="UP000285961">
    <property type="component" value="Unassembled WGS sequence"/>
</dbReference>
<feature type="transmembrane region" description="Helical" evidence="5">
    <location>
        <begin position="226"/>
        <end position="245"/>
    </location>
</feature>
<feature type="domain" description="O-antigen ligase-related" evidence="6">
    <location>
        <begin position="192"/>
        <end position="332"/>
    </location>
</feature>
<keyword evidence="7" id="KW-0436">Ligase</keyword>
<feature type="transmembrane region" description="Helical" evidence="5">
    <location>
        <begin position="27"/>
        <end position="46"/>
    </location>
</feature>
<dbReference type="GO" id="GO:0016020">
    <property type="term" value="C:membrane"/>
    <property type="evidence" value="ECO:0007669"/>
    <property type="project" value="UniProtKB-SubCell"/>
</dbReference>
<dbReference type="InterPro" id="IPR007016">
    <property type="entry name" value="O-antigen_ligase-rel_domated"/>
</dbReference>
<gene>
    <name evidence="7" type="ORF">C4532_06160</name>
</gene>
<name>A0A419F284_9BACT</name>
<feature type="transmembrane region" description="Helical" evidence="5">
    <location>
        <begin position="180"/>
        <end position="198"/>
    </location>
</feature>
<feature type="transmembrane region" description="Helical" evidence="5">
    <location>
        <begin position="82"/>
        <end position="100"/>
    </location>
</feature>
<dbReference type="GO" id="GO:0016874">
    <property type="term" value="F:ligase activity"/>
    <property type="evidence" value="ECO:0007669"/>
    <property type="project" value="UniProtKB-KW"/>
</dbReference>